<feature type="domain" description="PB1" evidence="5">
    <location>
        <begin position="471"/>
        <end position="561"/>
    </location>
</feature>
<dbReference type="PANTHER" id="PTHR15175">
    <property type="entry name" value="NEUTROPHIL CYTOSOLIC FACTOR 2, NEUTROPHIL NADPH OXIDASE FACTOR 2"/>
    <property type="match status" value="1"/>
</dbReference>
<dbReference type="InterPro" id="IPR051864">
    <property type="entry name" value="NCF2_NOXA1"/>
</dbReference>
<evidence type="ECO:0000313" key="7">
    <source>
        <dbReference type="Proteomes" id="UP001447188"/>
    </source>
</evidence>
<feature type="region of interest" description="Disordered" evidence="4">
    <location>
        <begin position="249"/>
        <end position="447"/>
    </location>
</feature>
<keyword evidence="1" id="KW-0677">Repeat</keyword>
<dbReference type="Pfam" id="PF00564">
    <property type="entry name" value="PB1"/>
    <property type="match status" value="1"/>
</dbReference>
<organism evidence="6 7">
    <name type="scientific">Discina gigas</name>
    <dbReference type="NCBI Taxonomy" id="1032678"/>
    <lineage>
        <taxon>Eukaryota</taxon>
        <taxon>Fungi</taxon>
        <taxon>Dikarya</taxon>
        <taxon>Ascomycota</taxon>
        <taxon>Pezizomycotina</taxon>
        <taxon>Pezizomycetes</taxon>
        <taxon>Pezizales</taxon>
        <taxon>Discinaceae</taxon>
        <taxon>Discina</taxon>
    </lineage>
</organism>
<dbReference type="PROSITE" id="PS51745">
    <property type="entry name" value="PB1"/>
    <property type="match status" value="1"/>
</dbReference>
<protein>
    <recommendedName>
        <fullName evidence="5">PB1 domain-containing protein</fullName>
    </recommendedName>
</protein>
<dbReference type="PANTHER" id="PTHR15175:SF0">
    <property type="entry name" value="SH3 DOMAIN-CONTAINING PROTEIN C23A1.17"/>
    <property type="match status" value="1"/>
</dbReference>
<feature type="compositionally biased region" description="Basic and acidic residues" evidence="4">
    <location>
        <begin position="414"/>
        <end position="430"/>
    </location>
</feature>
<proteinExistence type="predicted"/>
<name>A0ABR3G9M0_9PEZI</name>
<dbReference type="Gene3D" id="1.25.40.10">
    <property type="entry name" value="Tetratricopeptide repeat domain"/>
    <property type="match status" value="1"/>
</dbReference>
<evidence type="ECO:0000256" key="1">
    <source>
        <dbReference type="ARBA" id="ARBA00022737"/>
    </source>
</evidence>
<evidence type="ECO:0000256" key="4">
    <source>
        <dbReference type="SAM" id="MobiDB-lite"/>
    </source>
</evidence>
<keyword evidence="2 3" id="KW-0802">TPR repeat</keyword>
<dbReference type="SUPFAM" id="SSF48452">
    <property type="entry name" value="TPR-like"/>
    <property type="match status" value="1"/>
</dbReference>
<comment type="caution">
    <text evidence="6">The sequence shown here is derived from an EMBL/GenBank/DDBJ whole genome shotgun (WGS) entry which is preliminary data.</text>
</comment>
<dbReference type="Proteomes" id="UP001447188">
    <property type="component" value="Unassembled WGS sequence"/>
</dbReference>
<sequence>MSLKQEIESWVEALNYYDQQNYEDALKIFEENADTSKIFFNIGMIHATLGEHEKAVEAYQKATKLDQFLAVAYFQQGVSNFLLGEFTEAMANFNESLLYLRGNTLIDYEQLGLRFKLFSCEVLFNRGLCYIYDQQIELGMKDLEYAAKEKQVEDHGVIDEAIKEQAEGYTVFSVGVGVLYRPNEAKVRNVKTKDYLGKARLVAASDAQNAFTGFAGTEVKKQIMTDNAASDDRVPNEISFAATNLVKPDLTSARRKSDTPPVKEGPISGGLRAERQVFPPTPPPENEFAPSKPMRSNTVAGGGSSRSLSIRSGAPRTRSREEGRDDPRRPAVRAAEPRRAQSTRAPVPTATATTQRSRTVRERGHDRSDSQRRRPNEYSEEAGENPYSDTIYDSYAAEPPRGELPRRGGGGGSIRRDPTRRGTNRVADRFVDDDEYASDAYEGSSFDDEDEFEMLDARSVRSGSSRRPPEVKKIKVKAHGPDDTRMIMINTNIDFDEFITRLKDKFGFRRKTRCKIQDEDGDGMISVSDQEDLDMAISTSKKNARRDRSEFGKLEIWVQEAT</sequence>
<dbReference type="SUPFAM" id="SSF54277">
    <property type="entry name" value="CAD &amp; PB1 domains"/>
    <property type="match status" value="1"/>
</dbReference>
<dbReference type="InterPro" id="IPR019734">
    <property type="entry name" value="TPR_rpt"/>
</dbReference>
<dbReference type="PROSITE" id="PS50293">
    <property type="entry name" value="TPR_REGION"/>
    <property type="match status" value="1"/>
</dbReference>
<dbReference type="InterPro" id="IPR053793">
    <property type="entry name" value="PB1-like"/>
</dbReference>
<dbReference type="SMART" id="SM00028">
    <property type="entry name" value="TPR"/>
    <property type="match status" value="3"/>
</dbReference>
<feature type="compositionally biased region" description="Basic and acidic residues" evidence="4">
    <location>
        <begin position="359"/>
        <end position="377"/>
    </location>
</feature>
<gene>
    <name evidence="6" type="ORF">Q9L58_008451</name>
</gene>
<dbReference type="SMART" id="SM00666">
    <property type="entry name" value="PB1"/>
    <property type="match status" value="1"/>
</dbReference>
<dbReference type="InterPro" id="IPR011990">
    <property type="entry name" value="TPR-like_helical_dom_sf"/>
</dbReference>
<accession>A0ABR3G9M0</accession>
<evidence type="ECO:0000259" key="5">
    <source>
        <dbReference type="PROSITE" id="PS51745"/>
    </source>
</evidence>
<dbReference type="Pfam" id="PF00515">
    <property type="entry name" value="TPR_1"/>
    <property type="match status" value="1"/>
</dbReference>
<feature type="compositionally biased region" description="Basic and acidic residues" evidence="4">
    <location>
        <begin position="318"/>
        <end position="339"/>
    </location>
</feature>
<dbReference type="EMBL" id="JBBBZM010000158">
    <property type="protein sequence ID" value="KAL0632647.1"/>
    <property type="molecule type" value="Genomic_DNA"/>
</dbReference>
<evidence type="ECO:0000256" key="3">
    <source>
        <dbReference type="PROSITE-ProRule" id="PRU00339"/>
    </source>
</evidence>
<feature type="compositionally biased region" description="Low complexity" evidence="4">
    <location>
        <begin position="343"/>
        <end position="354"/>
    </location>
</feature>
<feature type="repeat" description="TPR" evidence="3">
    <location>
        <begin position="36"/>
        <end position="69"/>
    </location>
</feature>
<dbReference type="InterPro" id="IPR000270">
    <property type="entry name" value="PB1_dom"/>
</dbReference>
<evidence type="ECO:0000256" key="2">
    <source>
        <dbReference type="ARBA" id="ARBA00022803"/>
    </source>
</evidence>
<dbReference type="PROSITE" id="PS50005">
    <property type="entry name" value="TPR"/>
    <property type="match status" value="1"/>
</dbReference>
<reference evidence="6 7" key="1">
    <citation type="submission" date="2024-02" db="EMBL/GenBank/DDBJ databases">
        <title>Discinaceae phylogenomics.</title>
        <authorList>
            <person name="Dirks A.C."/>
            <person name="James T.Y."/>
        </authorList>
    </citation>
    <scope>NUCLEOTIDE SEQUENCE [LARGE SCALE GENOMIC DNA]</scope>
    <source>
        <strain evidence="6 7">ACD0624</strain>
    </source>
</reference>
<evidence type="ECO:0000313" key="6">
    <source>
        <dbReference type="EMBL" id="KAL0632647.1"/>
    </source>
</evidence>
<dbReference type="Gene3D" id="3.10.20.90">
    <property type="entry name" value="Phosphatidylinositol 3-kinase Catalytic Subunit, Chain A, domain 1"/>
    <property type="match status" value="1"/>
</dbReference>
<keyword evidence="7" id="KW-1185">Reference proteome</keyword>